<dbReference type="GO" id="GO:0008237">
    <property type="term" value="F:metallopeptidase activity"/>
    <property type="evidence" value="ECO:0007669"/>
    <property type="project" value="InterPro"/>
</dbReference>
<dbReference type="EMBL" id="CP003653">
    <property type="protein sequence ID" value="AFZ37591.1"/>
    <property type="molecule type" value="Genomic_DNA"/>
</dbReference>
<name>K9XZQ1_STAC7</name>
<evidence type="ECO:0000313" key="1">
    <source>
        <dbReference type="EMBL" id="AFZ37591.1"/>
    </source>
</evidence>
<evidence type="ECO:0000313" key="2">
    <source>
        <dbReference type="Proteomes" id="UP000010473"/>
    </source>
</evidence>
<dbReference type="KEGG" id="scs:Sta7437_4114"/>
<dbReference type="SUPFAM" id="SSF55486">
    <property type="entry name" value="Metalloproteases ('zincins'), catalytic domain"/>
    <property type="match status" value="2"/>
</dbReference>
<accession>K9XZQ1</accession>
<reference evidence="2" key="1">
    <citation type="journal article" date="2013" name="Proc. Natl. Acad. Sci. U.S.A.">
        <title>Improving the coverage of the cyanobacterial phylum using diversity-driven genome sequencing.</title>
        <authorList>
            <person name="Shih P.M."/>
            <person name="Wu D."/>
            <person name="Latifi A."/>
            <person name="Axen S.D."/>
            <person name="Fewer D.P."/>
            <person name="Talla E."/>
            <person name="Calteau A."/>
            <person name="Cai F."/>
            <person name="Tandeau de Marsac N."/>
            <person name="Rippka R."/>
            <person name="Herdman M."/>
            <person name="Sivonen K."/>
            <person name="Coursin T."/>
            <person name="Laurent T."/>
            <person name="Goodwin L."/>
            <person name="Nolan M."/>
            <person name="Davenport K.W."/>
            <person name="Han C.S."/>
            <person name="Rubin E.M."/>
            <person name="Eisen J.A."/>
            <person name="Woyke T."/>
            <person name="Gugger M."/>
            <person name="Kerfeld C.A."/>
        </authorList>
    </citation>
    <scope>NUCLEOTIDE SEQUENCE [LARGE SCALE GENOMIC DNA]</scope>
    <source>
        <strain evidence="2">ATCC 29371 / PCC 7437</strain>
    </source>
</reference>
<organism evidence="1 2">
    <name type="scientific">Stanieria cyanosphaera (strain ATCC 29371 / PCC 7437)</name>
    <dbReference type="NCBI Taxonomy" id="111780"/>
    <lineage>
        <taxon>Bacteria</taxon>
        <taxon>Bacillati</taxon>
        <taxon>Cyanobacteriota</taxon>
        <taxon>Cyanophyceae</taxon>
        <taxon>Pleurocapsales</taxon>
        <taxon>Dermocarpellaceae</taxon>
        <taxon>Stanieria</taxon>
    </lineage>
</organism>
<dbReference type="HOGENOM" id="CLU_905558_0_0_3"/>
<proteinExistence type="predicted"/>
<dbReference type="Gene3D" id="3.40.390.10">
    <property type="entry name" value="Collagenase (Catalytic Domain)"/>
    <property type="match status" value="1"/>
</dbReference>
<dbReference type="eggNOG" id="COG2931">
    <property type="taxonomic scope" value="Bacteria"/>
</dbReference>
<dbReference type="InterPro" id="IPR024079">
    <property type="entry name" value="MetalloPept_cat_dom_sf"/>
</dbReference>
<gene>
    <name evidence="1" type="ordered locus">Sta7437_4114</name>
</gene>
<dbReference type="AlphaFoldDB" id="K9XZQ1"/>
<keyword evidence="2" id="KW-1185">Reference proteome</keyword>
<evidence type="ECO:0008006" key="3">
    <source>
        <dbReference type="Google" id="ProtNLM"/>
    </source>
</evidence>
<dbReference type="Proteomes" id="UP000010473">
    <property type="component" value="Chromosome"/>
</dbReference>
<protein>
    <recommendedName>
        <fullName evidence="3">Peptidase M10A and M12B matrixin and adamalysin</fullName>
    </recommendedName>
</protein>
<dbReference type="STRING" id="111780.Sta7437_4114"/>
<sequence>MTFSKGINFMFSPYYSRLLFGSSLTVLSLQSLVGQIQKAEAININFDYTYDDNSFFSGTNYGRRNILDQAASYFENYINDSLPALQPSSGEIFGIAFTDPSDTTTNISLTNRTIAQNEILIFVGSDELNSNTLGLGTNGGHSIGYYPNGSLHLAYEARKTEASLWGGSISFDLEYNASTSPNGTKWHFGSDQTGLDNDEADFVSVAIHEIAHVMGFGTSSNWNSIVSGTNFTGSKSQQIHNGLVPLNGGHWHDSVTIDGLETAMDTTITSGTRKLMTRLDYAGMEDIGWDVDSEVYTIPFEFSPSLGICAVGIIFGTKKAWSVWKNQKP</sequence>